<protein>
    <submittedName>
        <fullName evidence="1">Clan CD family C14 metacaspase-like cysteine peptidase</fullName>
    </submittedName>
</protein>
<dbReference type="Gene3D" id="3.40.50.1460">
    <property type="match status" value="1"/>
</dbReference>
<organism evidence="1">
    <name type="scientific">Coptotermes formosanus</name>
    <name type="common">Formosan subterranean termite</name>
    <dbReference type="NCBI Taxonomy" id="36987"/>
    <lineage>
        <taxon>Eukaryota</taxon>
        <taxon>Metazoa</taxon>
        <taxon>Ecdysozoa</taxon>
        <taxon>Arthropoda</taxon>
        <taxon>Hexapoda</taxon>
        <taxon>Insecta</taxon>
        <taxon>Pterygota</taxon>
        <taxon>Neoptera</taxon>
        <taxon>Polyneoptera</taxon>
        <taxon>Dictyoptera</taxon>
        <taxon>Blattodea</taxon>
        <taxon>Blattoidea</taxon>
        <taxon>Termitoidae</taxon>
        <taxon>Rhinotermitidae</taxon>
        <taxon>Coptotermes</taxon>
    </lineage>
</organism>
<name>R4UX26_COPFO</name>
<dbReference type="EMBL" id="KC741042">
    <property type="protein sequence ID" value="AGM32866.1"/>
    <property type="molecule type" value="mRNA"/>
</dbReference>
<reference evidence="1" key="1">
    <citation type="submission" date="2013-03" db="EMBL/GenBank/DDBJ databases">
        <title>Immune-Related transcriptome of Coptotermes formosanus Shiraki workers: the defense mechanism.</title>
        <authorList>
            <person name="Hussain A."/>
            <person name="Li Y.F."/>
            <person name="Wen S.Y."/>
        </authorList>
    </citation>
    <scope>NUCLEOTIDE SEQUENCE</scope>
</reference>
<evidence type="ECO:0000313" key="1">
    <source>
        <dbReference type="EMBL" id="AGM32866.1"/>
    </source>
</evidence>
<proteinExistence type="evidence at transcript level"/>
<accession>R4UX26</accession>
<dbReference type="AlphaFoldDB" id="R4UX26"/>
<sequence length="265" mass="30562">MDVMKLRSHVKSDEVLGVLSVLAHDLSSFDFDSFNFYAPKVLFILVNNYTDESLHLGSGPISDAVVAASFHRYLNYQVYFLHNPAPEVFAQWLQKILLYTTENLTIYYSGRRTEVFDYDDEKSTALNELLLFDNGYILDEDLRVLLKRYPKGKETKVLLVSDIYESGSVWFIPPSVEKAEIEYYSNIVSISTLHKDLDHVVPAEKIHYQGLFTFLLFASARFSGSLVPNEIQIYLAPLLNYYQLDVELYVTKKELREEPVLPFAQ</sequence>